<protein>
    <recommendedName>
        <fullName evidence="1">P-type ATPase A domain-containing protein</fullName>
    </recommendedName>
</protein>
<gene>
    <name evidence="3" type="ORF">J1836_015670</name>
    <name evidence="2" type="ORF">J1836_20285</name>
</gene>
<dbReference type="InterPro" id="IPR059000">
    <property type="entry name" value="ATPase_P-type_domA"/>
</dbReference>
<dbReference type="InterPro" id="IPR008250">
    <property type="entry name" value="ATPase_P-typ_transduc_dom_A_sf"/>
</dbReference>
<reference evidence="2 4" key="1">
    <citation type="submission" date="2021-03" db="EMBL/GenBank/DDBJ databases">
        <title>Draft genome and methylome analysis of Thiotrix fructosivoruns ATCC 49748.</title>
        <authorList>
            <person name="Fomenkov A."/>
            <person name="Grabovich M.Y."/>
            <person name="Roberts R.J."/>
        </authorList>
    </citation>
    <scope>NUCLEOTIDE SEQUENCE [LARGE SCALE GENOMIC DNA]</scope>
    <source>
        <strain evidence="2 4">ATCC 49748</strain>
    </source>
</reference>
<evidence type="ECO:0000313" key="4">
    <source>
        <dbReference type="Proteomes" id="UP000664466"/>
    </source>
</evidence>
<dbReference type="EMBL" id="JAFMPM010000008">
    <property type="protein sequence ID" value="MBO0615240.1"/>
    <property type="molecule type" value="Genomic_DNA"/>
</dbReference>
<dbReference type="Proteomes" id="UP000664466">
    <property type="component" value="Unassembled WGS sequence"/>
</dbReference>
<sequence>MIHLPFLLPLLAAGVVRAMWREHQQGKVFVNSPLGLPDPTTGTAQATLPTHQADKAFDDVGELHHYQKVAWYSLAFAASGSWFYPPATLLSIPLLGYNAYHFTKLIRHTDAAGRKSPMTVFESIALAGSLVTGQATTASVMFLLIFGSRKLLLQAGNIADIGLSRTMDPRFAKMWILRDGAEIEASLREIQEGDVVVIRNGDTVLVEGKVLEGEGVVRQYSLLKKPKSINKQTGDKVFPFTQLKSGCLYIQRV</sequence>
<dbReference type="RefSeq" id="WP_207252963.1">
    <property type="nucleotide sequence ID" value="NZ_JAFMPM010000008.1"/>
</dbReference>
<keyword evidence="4" id="KW-1185">Reference proteome</keyword>
<evidence type="ECO:0000313" key="2">
    <source>
        <dbReference type="EMBL" id="MBO0615240.1"/>
    </source>
</evidence>
<evidence type="ECO:0000313" key="3">
    <source>
        <dbReference type="EMBL" id="QTX10025.1"/>
    </source>
</evidence>
<accession>A0A8B0SGP2</accession>
<reference evidence="3" key="2">
    <citation type="submission" date="2021-04" db="EMBL/GenBank/DDBJ databases">
        <title>Complete Genome and methylome analysis of Thiothrix fructosivorans ATCC 49748.</title>
        <authorList>
            <person name="Fomenkov A."/>
            <person name="Sun L."/>
            <person name="Vincze T."/>
            <person name="Grabovich M.Y."/>
            <person name="Roberts R.J."/>
        </authorList>
    </citation>
    <scope>NUCLEOTIDE SEQUENCE</scope>
    <source>
        <strain evidence="3">ATCC 49748</strain>
    </source>
</reference>
<organism evidence="3">
    <name type="scientific">Thiothrix fructosivorans</name>
    <dbReference type="NCBI Taxonomy" id="111770"/>
    <lineage>
        <taxon>Bacteria</taxon>
        <taxon>Pseudomonadati</taxon>
        <taxon>Pseudomonadota</taxon>
        <taxon>Gammaproteobacteria</taxon>
        <taxon>Thiotrichales</taxon>
        <taxon>Thiotrichaceae</taxon>
        <taxon>Thiothrix</taxon>
    </lineage>
</organism>
<dbReference type="EMBL" id="CP072748">
    <property type="protein sequence ID" value="QTX10025.1"/>
    <property type="molecule type" value="Genomic_DNA"/>
</dbReference>
<proteinExistence type="predicted"/>
<feature type="domain" description="P-type ATPase A" evidence="1">
    <location>
        <begin position="174"/>
        <end position="246"/>
    </location>
</feature>
<dbReference type="Pfam" id="PF00122">
    <property type="entry name" value="E1-E2_ATPase"/>
    <property type="match status" value="1"/>
</dbReference>
<dbReference type="Gene3D" id="2.70.150.10">
    <property type="entry name" value="Calcium-transporting ATPase, cytoplasmic transduction domain A"/>
    <property type="match status" value="1"/>
</dbReference>
<dbReference type="AlphaFoldDB" id="A0A8B0SGP2"/>
<evidence type="ECO:0000259" key="1">
    <source>
        <dbReference type="Pfam" id="PF00122"/>
    </source>
</evidence>
<name>A0A8B0SGP2_9GAMM</name>
<dbReference type="SUPFAM" id="SSF81653">
    <property type="entry name" value="Calcium ATPase, transduction domain A"/>
    <property type="match status" value="1"/>
</dbReference>